<evidence type="ECO:0000313" key="1">
    <source>
        <dbReference type="EMBL" id="CZV46357.1"/>
    </source>
</evidence>
<gene>
    <name evidence="1" type="ORF">SAMEA2273318_02569</name>
</gene>
<protein>
    <submittedName>
        <fullName evidence="1">Uncharacterized protein</fullName>
    </submittedName>
</protein>
<organism evidence="1 2">
    <name type="scientific">Enterobacter cloacae</name>
    <dbReference type="NCBI Taxonomy" id="550"/>
    <lineage>
        <taxon>Bacteria</taxon>
        <taxon>Pseudomonadati</taxon>
        <taxon>Pseudomonadota</taxon>
        <taxon>Gammaproteobacteria</taxon>
        <taxon>Enterobacterales</taxon>
        <taxon>Enterobacteriaceae</taxon>
        <taxon>Enterobacter</taxon>
        <taxon>Enterobacter cloacae complex</taxon>
    </lineage>
</organism>
<accession>A0A144L130</accession>
<proteinExistence type="predicted"/>
<dbReference type="Proteomes" id="UP000076008">
    <property type="component" value="Unassembled WGS sequence"/>
</dbReference>
<dbReference type="AlphaFoldDB" id="A0A144L130"/>
<name>A0A144L130_ENTCL</name>
<evidence type="ECO:0000313" key="2">
    <source>
        <dbReference type="Proteomes" id="UP000076008"/>
    </source>
</evidence>
<dbReference type="EMBL" id="FJXR01000014">
    <property type="protein sequence ID" value="CZV46357.1"/>
    <property type="molecule type" value="Genomic_DNA"/>
</dbReference>
<sequence length="70" mass="7910">MTRRDQYSFILHVLLPAIENEGLTIKTRRDGELTLSASGSVTVNFISNLRQHCIDELQRSSIPSSPYGYL</sequence>
<reference evidence="1 2" key="1">
    <citation type="submission" date="2016-03" db="EMBL/GenBank/DDBJ databases">
        <authorList>
            <consortium name="Pathogen Informatics"/>
        </authorList>
    </citation>
    <scope>NUCLEOTIDE SEQUENCE [LARGE SCALE GENOMIC DNA]</scope>
    <source>
        <strain evidence="2">e1252</strain>
    </source>
</reference>
<dbReference type="RefSeq" id="WP_063144349.1">
    <property type="nucleotide sequence ID" value="NZ_FJXR01000014.1"/>
</dbReference>